<name>A0A9X4IDB4_9NEIS</name>
<reference evidence="1" key="1">
    <citation type="submission" date="2022-10" db="EMBL/GenBank/DDBJ databases">
        <authorList>
            <person name="Boutroux M."/>
        </authorList>
    </citation>
    <scope>NUCLEOTIDE SEQUENCE</scope>
    <source>
        <strain evidence="1">51.81</strain>
    </source>
</reference>
<accession>A0A9X4IDB4</accession>
<dbReference type="Proteomes" id="UP001149607">
    <property type="component" value="Chromosome"/>
</dbReference>
<proteinExistence type="predicted"/>
<protein>
    <submittedName>
        <fullName evidence="1">Uncharacterized protein</fullName>
    </submittedName>
</protein>
<gene>
    <name evidence="1" type="ORF">ORY91_000926</name>
    <name evidence="2" type="ORF">V9W64_08250</name>
</gene>
<dbReference type="EMBL" id="CP146598">
    <property type="protein sequence ID" value="WWY02685.1"/>
    <property type="molecule type" value="Genomic_DNA"/>
</dbReference>
<evidence type="ECO:0000313" key="1">
    <source>
        <dbReference type="EMBL" id="MDD9327521.1"/>
    </source>
</evidence>
<dbReference type="RefSeq" id="WP_274584771.1">
    <property type="nucleotide sequence ID" value="NZ_CP145811.1"/>
</dbReference>
<evidence type="ECO:0000313" key="3">
    <source>
        <dbReference type="Proteomes" id="UP001149607"/>
    </source>
</evidence>
<dbReference type="AlphaFoldDB" id="A0A9X4IDB4"/>
<keyword evidence="3" id="KW-1185">Reference proteome</keyword>
<evidence type="ECO:0000313" key="2">
    <source>
        <dbReference type="EMBL" id="WWY02685.1"/>
    </source>
</evidence>
<reference evidence="2" key="2">
    <citation type="submission" date="2024-02" db="EMBL/GenBank/DDBJ databases">
        <title>Neisseria leonii sp. nov.</title>
        <authorList>
            <person name="Boutroux M."/>
            <person name="Favre-Rochex S."/>
            <person name="Gorgette O."/>
            <person name="Touak G."/>
            <person name="Muhle E."/>
            <person name="Chesneau O."/>
            <person name="Clermont D."/>
            <person name="Rahi P."/>
        </authorList>
    </citation>
    <scope>NUCLEOTIDE SEQUENCE</scope>
    <source>
        <strain evidence="2">51.81</strain>
    </source>
</reference>
<sequence>MAQEAFAEGRLNRPTRTPTASCRTAGVRAVPLGSRRVKVWCQIRCRFHFTGKGTLVENDSLPLKPRPIGKCIFFSRMPVQYVCQILSIVGFENPAYVCPKSDSGIQQMTAWYLSYRICSSPGK</sequence>
<organism evidence="1">
    <name type="scientific">Neisseria leonii</name>
    <dbReference type="NCBI Taxonomy" id="2995413"/>
    <lineage>
        <taxon>Bacteria</taxon>
        <taxon>Pseudomonadati</taxon>
        <taxon>Pseudomonadota</taxon>
        <taxon>Betaproteobacteria</taxon>
        <taxon>Neisseriales</taxon>
        <taxon>Neisseriaceae</taxon>
        <taxon>Neisseria</taxon>
    </lineage>
</organism>
<dbReference type="EMBL" id="JAPQFL010000002">
    <property type="protein sequence ID" value="MDD9327521.1"/>
    <property type="molecule type" value="Genomic_DNA"/>
</dbReference>